<reference evidence="1" key="2">
    <citation type="journal article" date="2016" name="Fungal Biol.">
        <title>Ochratoxin A production by Penicillium thymicola.</title>
        <authorList>
            <person name="Nguyen H.D.T."/>
            <person name="McMullin D.R."/>
            <person name="Ponomareva E."/>
            <person name="Riley R."/>
            <person name="Pomraning K.R."/>
            <person name="Baker S.E."/>
            <person name="Seifert K.A."/>
        </authorList>
    </citation>
    <scope>NUCLEOTIDE SEQUENCE</scope>
    <source>
        <strain evidence="1">DAOM 180753</strain>
    </source>
</reference>
<organism evidence="1 2">
    <name type="scientific">Penicillium thymicola</name>
    <dbReference type="NCBI Taxonomy" id="293382"/>
    <lineage>
        <taxon>Eukaryota</taxon>
        <taxon>Fungi</taxon>
        <taxon>Dikarya</taxon>
        <taxon>Ascomycota</taxon>
        <taxon>Pezizomycotina</taxon>
        <taxon>Eurotiomycetes</taxon>
        <taxon>Eurotiomycetidae</taxon>
        <taxon>Eurotiales</taxon>
        <taxon>Aspergillaceae</taxon>
        <taxon>Penicillium</taxon>
    </lineage>
</organism>
<gene>
    <name evidence="1" type="ORF">VN97_g11873</name>
</gene>
<reference evidence="1" key="1">
    <citation type="submission" date="2015-06" db="EMBL/GenBank/DDBJ databases">
        <authorList>
            <person name="Nguyen H."/>
        </authorList>
    </citation>
    <scope>NUCLEOTIDE SEQUENCE</scope>
    <source>
        <strain evidence="1">DAOM 180753</strain>
    </source>
</reference>
<sequence>MYCVFSCHSAYSLPSF</sequence>
<evidence type="ECO:0000313" key="1">
    <source>
        <dbReference type="EMBL" id="KAJ9481594.1"/>
    </source>
</evidence>
<feature type="non-terminal residue" evidence="1">
    <location>
        <position position="16"/>
    </location>
</feature>
<keyword evidence="2" id="KW-1185">Reference proteome</keyword>
<name>A0AAI9T7Z5_PENTH</name>
<accession>A0AAI9T7Z5</accession>
<evidence type="ECO:0000313" key="2">
    <source>
        <dbReference type="Proteomes" id="UP001227192"/>
    </source>
</evidence>
<dbReference type="EMBL" id="LACB01000733">
    <property type="protein sequence ID" value="KAJ9481594.1"/>
    <property type="molecule type" value="Genomic_DNA"/>
</dbReference>
<dbReference type="Proteomes" id="UP001227192">
    <property type="component" value="Unassembled WGS sequence"/>
</dbReference>
<comment type="caution">
    <text evidence="1">The sequence shown here is derived from an EMBL/GenBank/DDBJ whole genome shotgun (WGS) entry which is preliminary data.</text>
</comment>
<protein>
    <submittedName>
        <fullName evidence="1">Uncharacterized protein</fullName>
    </submittedName>
</protein>
<proteinExistence type="predicted"/>
<dbReference type="AlphaFoldDB" id="A0AAI9T7Z5"/>